<evidence type="ECO:0000256" key="1">
    <source>
        <dbReference type="ARBA" id="ARBA00022723"/>
    </source>
</evidence>
<reference evidence="6 7" key="1">
    <citation type="submission" date="2019-09" db="EMBL/GenBank/DDBJ databases">
        <title>Bird 10,000 Genomes (B10K) Project - Family phase.</title>
        <authorList>
            <person name="Zhang G."/>
        </authorList>
    </citation>
    <scope>NUCLEOTIDE SEQUENCE [LARGE SCALE GENOMIC DNA]</scope>
    <source>
        <strain evidence="6">B10K-DU-001-53</strain>
        <tissue evidence="6">Muscle</tissue>
    </source>
</reference>
<organism evidence="6 7">
    <name type="scientific">Odontophorus gujanensis</name>
    <name type="common">marbled wood quail</name>
    <dbReference type="NCBI Taxonomy" id="886794"/>
    <lineage>
        <taxon>Eukaryota</taxon>
        <taxon>Metazoa</taxon>
        <taxon>Chordata</taxon>
        <taxon>Craniata</taxon>
        <taxon>Vertebrata</taxon>
        <taxon>Euteleostomi</taxon>
        <taxon>Archelosauria</taxon>
        <taxon>Archosauria</taxon>
        <taxon>Dinosauria</taxon>
        <taxon>Saurischia</taxon>
        <taxon>Theropoda</taxon>
        <taxon>Coelurosauria</taxon>
        <taxon>Aves</taxon>
        <taxon>Neognathae</taxon>
        <taxon>Galloanserae</taxon>
        <taxon>Galliformes</taxon>
        <taxon>Odontophoridae</taxon>
        <taxon>Odontophorus</taxon>
    </lineage>
</organism>
<feature type="non-terminal residue" evidence="6">
    <location>
        <position position="65"/>
    </location>
</feature>
<keyword evidence="1" id="KW-0479">Metal-binding</keyword>
<evidence type="ECO:0000313" key="7">
    <source>
        <dbReference type="Proteomes" id="UP000522663"/>
    </source>
</evidence>
<feature type="non-terminal residue" evidence="6">
    <location>
        <position position="1"/>
    </location>
</feature>
<dbReference type="InterPro" id="IPR001841">
    <property type="entry name" value="Znf_RING"/>
</dbReference>
<protein>
    <submittedName>
        <fullName evidence="6">MIB2 ligase</fullName>
    </submittedName>
</protein>
<comment type="caution">
    <text evidence="6">The sequence shown here is derived from an EMBL/GenBank/DDBJ whole genome shotgun (WGS) entry which is preliminary data.</text>
</comment>
<dbReference type="EMBL" id="VXAB01003623">
    <property type="protein sequence ID" value="NXJ06694.1"/>
    <property type="molecule type" value="Genomic_DNA"/>
</dbReference>
<dbReference type="OrthoDB" id="2122982at2759"/>
<dbReference type="AlphaFoldDB" id="A0A7K9YCG2"/>
<evidence type="ECO:0000256" key="3">
    <source>
        <dbReference type="ARBA" id="ARBA00022833"/>
    </source>
</evidence>
<dbReference type="FunFam" id="3.30.40.10:FF:000094">
    <property type="entry name" value="E3 ubiquitin-protein ligase MIB2 isoform X1"/>
    <property type="match status" value="1"/>
</dbReference>
<dbReference type="InterPro" id="IPR051728">
    <property type="entry name" value="RING-FYVE_E3_ubiquitin-ligase"/>
</dbReference>
<dbReference type="Proteomes" id="UP000522663">
    <property type="component" value="Unassembled WGS sequence"/>
</dbReference>
<dbReference type="SMART" id="SM00184">
    <property type="entry name" value="RING"/>
    <property type="match status" value="1"/>
</dbReference>
<evidence type="ECO:0000256" key="4">
    <source>
        <dbReference type="PROSITE-ProRule" id="PRU00175"/>
    </source>
</evidence>
<keyword evidence="6" id="KW-0436">Ligase</keyword>
<keyword evidence="3" id="KW-0862">Zinc</keyword>
<dbReference type="PANTHER" id="PTHR14879">
    <property type="entry name" value="CASPASE REGULATOR, RING FINGER DOMAIN-CONTAINING"/>
    <property type="match status" value="1"/>
</dbReference>
<evidence type="ECO:0000256" key="2">
    <source>
        <dbReference type="ARBA" id="ARBA00022771"/>
    </source>
</evidence>
<keyword evidence="7" id="KW-1185">Reference proteome</keyword>
<accession>A0A7K9YCG2</accession>
<evidence type="ECO:0000259" key="5">
    <source>
        <dbReference type="PROSITE" id="PS50089"/>
    </source>
</evidence>
<proteinExistence type="predicted"/>
<sequence>QECILKKLQNRIRQLEERITCPICIDDQIKLVFQCGHGSCSDCSTALTVCPICRQAIRERIQIFV</sequence>
<dbReference type="Pfam" id="PF13920">
    <property type="entry name" value="zf-C3HC4_3"/>
    <property type="match status" value="1"/>
</dbReference>
<feature type="domain" description="RING-type" evidence="5">
    <location>
        <begin position="21"/>
        <end position="54"/>
    </location>
</feature>
<gene>
    <name evidence="6" type="primary">Mib2_1</name>
    <name evidence="6" type="ORF">ODOGUJ_R15393</name>
</gene>
<dbReference type="PROSITE" id="PS50089">
    <property type="entry name" value="ZF_RING_2"/>
    <property type="match status" value="1"/>
</dbReference>
<dbReference type="SUPFAM" id="SSF57850">
    <property type="entry name" value="RING/U-box"/>
    <property type="match status" value="1"/>
</dbReference>
<dbReference type="PANTHER" id="PTHR14879:SF5">
    <property type="entry name" value="RING-TYPE DOMAIN-CONTAINING PROTEIN"/>
    <property type="match status" value="1"/>
</dbReference>
<dbReference type="GO" id="GO:0008270">
    <property type="term" value="F:zinc ion binding"/>
    <property type="evidence" value="ECO:0007669"/>
    <property type="project" value="UniProtKB-KW"/>
</dbReference>
<keyword evidence="2 4" id="KW-0863">Zinc-finger</keyword>
<dbReference type="GO" id="GO:0016874">
    <property type="term" value="F:ligase activity"/>
    <property type="evidence" value="ECO:0007669"/>
    <property type="project" value="UniProtKB-KW"/>
</dbReference>
<dbReference type="InterPro" id="IPR013083">
    <property type="entry name" value="Znf_RING/FYVE/PHD"/>
</dbReference>
<name>A0A7K9YCG2_9GALL</name>
<dbReference type="Gene3D" id="3.30.40.10">
    <property type="entry name" value="Zinc/RING finger domain, C3HC4 (zinc finger)"/>
    <property type="match status" value="1"/>
</dbReference>
<evidence type="ECO:0000313" key="6">
    <source>
        <dbReference type="EMBL" id="NXJ06694.1"/>
    </source>
</evidence>